<comment type="caution">
    <text evidence="1">The sequence shown here is derived from an EMBL/GenBank/DDBJ whole genome shotgun (WGS) entry which is preliminary data.</text>
</comment>
<dbReference type="EMBL" id="BAAAMU010000038">
    <property type="protein sequence ID" value="GAA1647755.1"/>
    <property type="molecule type" value="Genomic_DNA"/>
</dbReference>
<protein>
    <submittedName>
        <fullName evidence="1">Uncharacterized protein</fullName>
    </submittedName>
</protein>
<gene>
    <name evidence="1" type="ORF">GCM10009733_051070</name>
</gene>
<dbReference type="Proteomes" id="UP001500064">
    <property type="component" value="Unassembled WGS sequence"/>
</dbReference>
<evidence type="ECO:0000313" key="1">
    <source>
        <dbReference type="EMBL" id="GAA1647755.1"/>
    </source>
</evidence>
<evidence type="ECO:0000313" key="2">
    <source>
        <dbReference type="Proteomes" id="UP001500064"/>
    </source>
</evidence>
<reference evidence="2" key="1">
    <citation type="journal article" date="2019" name="Int. J. Syst. Evol. Microbiol.">
        <title>The Global Catalogue of Microorganisms (GCM) 10K type strain sequencing project: providing services to taxonomists for standard genome sequencing and annotation.</title>
        <authorList>
            <consortium name="The Broad Institute Genomics Platform"/>
            <consortium name="The Broad Institute Genome Sequencing Center for Infectious Disease"/>
            <person name="Wu L."/>
            <person name="Ma J."/>
        </authorList>
    </citation>
    <scope>NUCLEOTIDE SEQUENCE [LARGE SCALE GENOMIC DNA]</scope>
    <source>
        <strain evidence="2">JCM 13929</strain>
    </source>
</reference>
<proteinExistence type="predicted"/>
<name>A0ABP4RDW2_9ACTN</name>
<keyword evidence="2" id="KW-1185">Reference proteome</keyword>
<sequence>MAALTVLSVALAACAGETRTPEANAAATARVAIFPTDLRSGDVGLKLLSIRRAAWSGPHALKLLAWPWRTRLNRRTAVTGRGSVEEGEALDG</sequence>
<organism evidence="1 2">
    <name type="scientific">Nonomuraea maheshkhaliensis</name>
    <dbReference type="NCBI Taxonomy" id="419590"/>
    <lineage>
        <taxon>Bacteria</taxon>
        <taxon>Bacillati</taxon>
        <taxon>Actinomycetota</taxon>
        <taxon>Actinomycetes</taxon>
        <taxon>Streptosporangiales</taxon>
        <taxon>Streptosporangiaceae</taxon>
        <taxon>Nonomuraea</taxon>
    </lineage>
</organism>
<accession>A0ABP4RDW2</accession>